<dbReference type="PANTHER" id="PTHR33653">
    <property type="entry name" value="RIBONUCLEASE VAPC2"/>
    <property type="match status" value="1"/>
</dbReference>
<dbReference type="GO" id="GO:0000287">
    <property type="term" value="F:magnesium ion binding"/>
    <property type="evidence" value="ECO:0007669"/>
    <property type="project" value="UniProtKB-UniRule"/>
</dbReference>
<keyword evidence="2 8" id="KW-1277">Toxin-antitoxin system</keyword>
<evidence type="ECO:0000256" key="2">
    <source>
        <dbReference type="ARBA" id="ARBA00022649"/>
    </source>
</evidence>
<keyword evidence="8" id="KW-0800">Toxin</keyword>
<dbReference type="GO" id="GO:0004540">
    <property type="term" value="F:RNA nuclease activity"/>
    <property type="evidence" value="ECO:0007669"/>
    <property type="project" value="InterPro"/>
</dbReference>
<reference evidence="10 11" key="1">
    <citation type="submission" date="2019-04" db="EMBL/GenBank/DDBJ databases">
        <title>Azoarcus nasutitermitis sp. nov. isolated from termite nest.</title>
        <authorList>
            <person name="Lin S.-Y."/>
            <person name="Hameed A."/>
            <person name="Hsu Y.-H."/>
            <person name="Young C.-C."/>
        </authorList>
    </citation>
    <scope>NUCLEOTIDE SEQUENCE [LARGE SCALE GENOMIC DNA]</scope>
    <source>
        <strain evidence="10 11">CC-YHH838</strain>
    </source>
</reference>
<keyword evidence="3 8" id="KW-0540">Nuclease</keyword>
<dbReference type="RefSeq" id="WP_136349621.1">
    <property type="nucleotide sequence ID" value="NZ_SSOC01000006.1"/>
</dbReference>
<dbReference type="EMBL" id="SSOC01000006">
    <property type="protein sequence ID" value="THF63141.1"/>
    <property type="molecule type" value="Genomic_DNA"/>
</dbReference>
<feature type="binding site" evidence="8">
    <location>
        <position position="90"/>
    </location>
    <ligand>
        <name>Mg(2+)</name>
        <dbReference type="ChEBI" id="CHEBI:18420"/>
    </ligand>
</feature>
<evidence type="ECO:0000256" key="3">
    <source>
        <dbReference type="ARBA" id="ARBA00022722"/>
    </source>
</evidence>
<dbReference type="InterPro" id="IPR022907">
    <property type="entry name" value="VapC_family"/>
</dbReference>
<dbReference type="HAMAP" id="MF_00265">
    <property type="entry name" value="VapC_Nob1"/>
    <property type="match status" value="1"/>
</dbReference>
<evidence type="ECO:0000256" key="6">
    <source>
        <dbReference type="ARBA" id="ARBA00022842"/>
    </source>
</evidence>
<dbReference type="GO" id="GO:0016787">
    <property type="term" value="F:hydrolase activity"/>
    <property type="evidence" value="ECO:0007669"/>
    <property type="project" value="UniProtKB-KW"/>
</dbReference>
<dbReference type="EC" id="3.1.-.-" evidence="8"/>
<organism evidence="10 11">
    <name type="scientific">Pseudothauera nasutitermitis</name>
    <dbReference type="NCBI Taxonomy" id="2565930"/>
    <lineage>
        <taxon>Bacteria</taxon>
        <taxon>Pseudomonadati</taxon>
        <taxon>Pseudomonadota</taxon>
        <taxon>Betaproteobacteria</taxon>
        <taxon>Rhodocyclales</taxon>
        <taxon>Zoogloeaceae</taxon>
        <taxon>Pseudothauera</taxon>
    </lineage>
</organism>
<evidence type="ECO:0000313" key="11">
    <source>
        <dbReference type="Proteomes" id="UP000308430"/>
    </source>
</evidence>
<evidence type="ECO:0000256" key="7">
    <source>
        <dbReference type="ARBA" id="ARBA00038093"/>
    </source>
</evidence>
<comment type="cofactor">
    <cofactor evidence="1 8">
        <name>Mg(2+)</name>
        <dbReference type="ChEBI" id="CHEBI:18420"/>
    </cofactor>
</comment>
<keyword evidence="6 8" id="KW-0460">Magnesium</keyword>
<comment type="function">
    <text evidence="8">Toxic component of a toxin-antitoxin (TA) system. An RNase.</text>
</comment>
<evidence type="ECO:0000256" key="8">
    <source>
        <dbReference type="HAMAP-Rule" id="MF_00265"/>
    </source>
</evidence>
<accession>A0A4S4AV86</accession>
<keyword evidence="11" id="KW-1185">Reference proteome</keyword>
<dbReference type="InterPro" id="IPR050556">
    <property type="entry name" value="Type_II_TA_system_RNase"/>
</dbReference>
<feature type="domain" description="PIN" evidence="9">
    <location>
        <begin position="1"/>
        <end position="117"/>
    </location>
</feature>
<dbReference type="Proteomes" id="UP000308430">
    <property type="component" value="Unassembled WGS sequence"/>
</dbReference>
<dbReference type="CDD" id="cd18741">
    <property type="entry name" value="PIN_VapC4-5_FitB-like"/>
    <property type="match status" value="1"/>
</dbReference>
<evidence type="ECO:0000256" key="5">
    <source>
        <dbReference type="ARBA" id="ARBA00022801"/>
    </source>
</evidence>
<dbReference type="AlphaFoldDB" id="A0A4S4AV86"/>
<evidence type="ECO:0000313" key="10">
    <source>
        <dbReference type="EMBL" id="THF63141.1"/>
    </source>
</evidence>
<protein>
    <recommendedName>
        <fullName evidence="8">Ribonuclease VapC</fullName>
        <shortName evidence="8">RNase VapC</shortName>
        <ecNumber evidence="8">3.1.-.-</ecNumber>
    </recommendedName>
    <alternativeName>
        <fullName evidence="8">Toxin VapC</fullName>
    </alternativeName>
</protein>
<name>A0A4S4AV86_9RHOO</name>
<comment type="similarity">
    <text evidence="7 8">Belongs to the PINc/VapC protein family.</text>
</comment>
<dbReference type="OrthoDB" id="9813509at2"/>
<evidence type="ECO:0000256" key="4">
    <source>
        <dbReference type="ARBA" id="ARBA00022723"/>
    </source>
</evidence>
<dbReference type="PANTHER" id="PTHR33653:SF1">
    <property type="entry name" value="RIBONUCLEASE VAPC2"/>
    <property type="match status" value="1"/>
</dbReference>
<dbReference type="SUPFAM" id="SSF88723">
    <property type="entry name" value="PIN domain-like"/>
    <property type="match status" value="1"/>
</dbReference>
<keyword evidence="5 8" id="KW-0378">Hydrolase</keyword>
<dbReference type="GO" id="GO:0090729">
    <property type="term" value="F:toxin activity"/>
    <property type="evidence" value="ECO:0007669"/>
    <property type="project" value="UniProtKB-KW"/>
</dbReference>
<dbReference type="Pfam" id="PF01850">
    <property type="entry name" value="PIN"/>
    <property type="match status" value="1"/>
</dbReference>
<evidence type="ECO:0000259" key="9">
    <source>
        <dbReference type="Pfam" id="PF01850"/>
    </source>
</evidence>
<keyword evidence="4 8" id="KW-0479">Metal-binding</keyword>
<proteinExistence type="inferred from homology"/>
<comment type="caution">
    <text evidence="10">The sequence shown here is derived from an EMBL/GenBank/DDBJ whole genome shotgun (WGS) entry which is preliminary data.</text>
</comment>
<sequence>MLVDTDVLIWNLRGNARAADLLDAAPGFSISAVTYMELVQGMRDKRELRAIRQALSFWSARIAQIDTAVSARACFLVEQHALSHAMRLADALIAATALELGAVLLTANDKHYKAVDGLELKVFRP</sequence>
<dbReference type="InterPro" id="IPR002716">
    <property type="entry name" value="PIN_dom"/>
</dbReference>
<gene>
    <name evidence="8" type="primary">vapC</name>
    <name evidence="10" type="ORF">E6C76_18030</name>
</gene>
<dbReference type="Gene3D" id="3.40.50.1010">
    <property type="entry name" value="5'-nuclease"/>
    <property type="match status" value="1"/>
</dbReference>
<dbReference type="InterPro" id="IPR029060">
    <property type="entry name" value="PIN-like_dom_sf"/>
</dbReference>
<feature type="binding site" evidence="8">
    <location>
        <position position="4"/>
    </location>
    <ligand>
        <name>Mg(2+)</name>
        <dbReference type="ChEBI" id="CHEBI:18420"/>
    </ligand>
</feature>
<evidence type="ECO:0000256" key="1">
    <source>
        <dbReference type="ARBA" id="ARBA00001946"/>
    </source>
</evidence>